<accession>A0A1J4QJD7</accession>
<comment type="caution">
    <text evidence="2">The sequence shown here is derived from an EMBL/GenBank/DDBJ whole genome shotgun (WGS) entry which is preliminary data.</text>
</comment>
<dbReference type="AlphaFoldDB" id="A0A1J4QJD7"/>
<gene>
    <name evidence="2" type="ORF">BFR47_08630</name>
</gene>
<dbReference type="STRING" id="1414654.BFR47_08630"/>
<evidence type="ECO:0000313" key="2">
    <source>
        <dbReference type="EMBL" id="OIN13971.1"/>
    </source>
</evidence>
<reference evidence="2 3" key="1">
    <citation type="submission" date="2016-07" db="EMBL/GenBank/DDBJ databases">
        <title>Draft Genome Sequence of Oceanisphaera psychrotolerans, isolated from coastal sediment samples.</title>
        <authorList>
            <person name="Zhuo S."/>
            <person name="Ruan Z."/>
        </authorList>
    </citation>
    <scope>NUCLEOTIDE SEQUENCE [LARGE SCALE GENOMIC DNA]</scope>
    <source>
        <strain evidence="2 3">LAM-WHM-ZC</strain>
    </source>
</reference>
<dbReference type="RefSeq" id="WP_071471336.1">
    <property type="nucleotide sequence ID" value="NZ_MDKE01000003.1"/>
</dbReference>
<dbReference type="Proteomes" id="UP000243073">
    <property type="component" value="Unassembled WGS sequence"/>
</dbReference>
<evidence type="ECO:0000313" key="3">
    <source>
        <dbReference type="Proteomes" id="UP000243073"/>
    </source>
</evidence>
<sequence>MSSNITLCELEQRLQAEAAQRRQALWQALQPLDASLAAALRQLPPDEWADYPALAAWPQLQPQLNALKQVDAALCQWQLGLYGLCSDCEAELTGDQLWQDPCRQRCDPCEQKYRKAQHGSWQL</sequence>
<dbReference type="Gene3D" id="1.20.120.910">
    <property type="entry name" value="DksA, coiled-coil domain"/>
    <property type="match status" value="1"/>
</dbReference>
<feature type="zinc finger region" description="dksA C4-type" evidence="1">
    <location>
        <begin position="85"/>
        <end position="109"/>
    </location>
</feature>
<dbReference type="EMBL" id="MDKE01000003">
    <property type="protein sequence ID" value="OIN13971.1"/>
    <property type="molecule type" value="Genomic_DNA"/>
</dbReference>
<proteinExistence type="predicted"/>
<protein>
    <submittedName>
        <fullName evidence="2">Transcriptional regulator, TraR/DksA family protein</fullName>
    </submittedName>
</protein>
<keyword evidence="3" id="KW-1185">Reference proteome</keyword>
<organism evidence="2 3">
    <name type="scientific">Oceanisphaera psychrotolerans</name>
    <dbReference type="NCBI Taxonomy" id="1414654"/>
    <lineage>
        <taxon>Bacteria</taxon>
        <taxon>Pseudomonadati</taxon>
        <taxon>Pseudomonadota</taxon>
        <taxon>Gammaproteobacteria</taxon>
        <taxon>Aeromonadales</taxon>
        <taxon>Aeromonadaceae</taxon>
        <taxon>Oceanisphaera</taxon>
    </lineage>
</organism>
<name>A0A1J4QJD7_9GAMM</name>
<evidence type="ECO:0000256" key="1">
    <source>
        <dbReference type="PROSITE-ProRule" id="PRU00510"/>
    </source>
</evidence>
<dbReference type="PROSITE" id="PS51128">
    <property type="entry name" value="ZF_DKSA_2"/>
    <property type="match status" value="1"/>
</dbReference>
<dbReference type="OrthoDB" id="6064855at2"/>